<evidence type="ECO:0000256" key="1">
    <source>
        <dbReference type="ARBA" id="ARBA00010240"/>
    </source>
</evidence>
<feature type="short sequence motif" description="GXGXXG" evidence="3">
    <location>
        <begin position="12"/>
        <end position="17"/>
    </location>
</feature>
<sequence>MAKFTRILSIDGGGVRGLIPAKILIYVEQKLQEKTGNPQAKLAEYFDLLAGSSAGGILTSLYLCPDPNSPTKPMLSAEEVLQFYYEKSDQIFAKSFLHSLLNFGGFLNEKYSHYSFEKLLATFFGDLRLSQLLKPSLITAYEIEQRKAHFFTQHDARLDSRYDFLVRDVVRSTSAAPTFFEVAQIRSLKNEVYTFVDGGVFANNPALCAYAEVRHKFNRYFNLDERYESGPTANEMVILSLGTGDVKRIYPYNKARNWGKIEWLIPLFDIIMTGVSETVDYQMKQIYDAIEKHSQYLRISPVLKDQDIFPIDNTSDVNLRSIVKLGQEQTEKYQNRLDDFIDLLLM</sequence>
<reference evidence="5 6" key="1">
    <citation type="submission" date="2015-06" db="EMBL/GenBank/DDBJ databases">
        <title>Draft genome assembly of filamentous brackish cyanobacterium Limnoraphis robusta strain CS-951.</title>
        <authorList>
            <person name="Willis A."/>
            <person name="Parks M."/>
            <person name="Burford M.A."/>
        </authorList>
    </citation>
    <scope>NUCLEOTIDE SEQUENCE [LARGE SCALE GENOMIC DNA]</scope>
    <source>
        <strain evidence="5 6">CS-951</strain>
    </source>
</reference>
<dbReference type="PROSITE" id="PS51635">
    <property type="entry name" value="PNPLA"/>
    <property type="match status" value="1"/>
</dbReference>
<gene>
    <name evidence="5" type="ORF">WN50_00210</name>
</gene>
<name>A0A0F5YM86_9CYAN</name>
<dbReference type="RefSeq" id="WP_046276474.1">
    <property type="nucleotide sequence ID" value="NZ_LATL02000111.1"/>
</dbReference>
<dbReference type="PANTHER" id="PTHR32176">
    <property type="entry name" value="XYLOSE ISOMERASE"/>
    <property type="match status" value="1"/>
</dbReference>
<proteinExistence type="inferred from homology"/>
<feature type="short sequence motif" description="DGA/G" evidence="3">
    <location>
        <begin position="197"/>
        <end position="199"/>
    </location>
</feature>
<dbReference type="GO" id="GO:0047372">
    <property type="term" value="F:monoacylglycerol lipase activity"/>
    <property type="evidence" value="ECO:0007669"/>
    <property type="project" value="TreeGrafter"/>
</dbReference>
<organism evidence="5 6">
    <name type="scientific">Limnoraphis robusta CS-951</name>
    <dbReference type="NCBI Taxonomy" id="1637645"/>
    <lineage>
        <taxon>Bacteria</taxon>
        <taxon>Bacillati</taxon>
        <taxon>Cyanobacteriota</taxon>
        <taxon>Cyanophyceae</taxon>
        <taxon>Oscillatoriophycideae</taxon>
        <taxon>Oscillatoriales</taxon>
        <taxon>Sirenicapillariaceae</taxon>
        <taxon>Limnoraphis</taxon>
    </lineage>
</organism>
<dbReference type="AlphaFoldDB" id="A0A0F5YM86"/>
<accession>A0A0F5YM86</accession>
<dbReference type="PATRIC" id="fig|1637645.4.peg.2254"/>
<dbReference type="EMBL" id="LATL02000111">
    <property type="protein sequence ID" value="KKD40006.1"/>
    <property type="molecule type" value="Genomic_DNA"/>
</dbReference>
<protein>
    <submittedName>
        <fullName evidence="5">Patatin</fullName>
    </submittedName>
</protein>
<dbReference type="InterPro" id="IPR002641">
    <property type="entry name" value="PNPLA_dom"/>
</dbReference>
<comment type="similarity">
    <text evidence="1">Belongs to the patatin family.</text>
</comment>
<evidence type="ECO:0000313" key="5">
    <source>
        <dbReference type="EMBL" id="KKD40006.1"/>
    </source>
</evidence>
<dbReference type="PANTHER" id="PTHR32176:SF92">
    <property type="entry name" value="XYLOSE ISOMERASE"/>
    <property type="match status" value="1"/>
</dbReference>
<dbReference type="Proteomes" id="UP000033607">
    <property type="component" value="Unassembled WGS sequence"/>
</dbReference>
<evidence type="ECO:0000256" key="2">
    <source>
        <dbReference type="ARBA" id="ARBA00023098"/>
    </source>
</evidence>
<dbReference type="GO" id="GO:0016042">
    <property type="term" value="P:lipid catabolic process"/>
    <property type="evidence" value="ECO:0007669"/>
    <property type="project" value="UniProtKB-UniRule"/>
</dbReference>
<feature type="short sequence motif" description="GXSXG" evidence="3">
    <location>
        <begin position="51"/>
        <end position="55"/>
    </location>
</feature>
<comment type="caution">
    <text evidence="5">The sequence shown here is derived from an EMBL/GenBank/DDBJ whole genome shotgun (WGS) entry which is preliminary data.</text>
</comment>
<dbReference type="Gene3D" id="3.40.1090.10">
    <property type="entry name" value="Cytosolic phospholipase A2 catalytic domain"/>
    <property type="match status" value="1"/>
</dbReference>
<feature type="active site" description="Proton acceptor" evidence="3">
    <location>
        <position position="197"/>
    </location>
</feature>
<keyword evidence="3" id="KW-0378">Hydrolase</keyword>
<dbReference type="Pfam" id="PF01734">
    <property type="entry name" value="Patatin"/>
    <property type="match status" value="1"/>
</dbReference>
<feature type="domain" description="PNPLA" evidence="4">
    <location>
        <begin position="8"/>
        <end position="210"/>
    </location>
</feature>
<dbReference type="OrthoDB" id="9807112at2"/>
<dbReference type="SUPFAM" id="SSF52151">
    <property type="entry name" value="FabD/lysophospholipase-like"/>
    <property type="match status" value="1"/>
</dbReference>
<dbReference type="InterPro" id="IPR016035">
    <property type="entry name" value="Acyl_Trfase/lysoPLipase"/>
</dbReference>
<evidence type="ECO:0000313" key="6">
    <source>
        <dbReference type="Proteomes" id="UP000033607"/>
    </source>
</evidence>
<dbReference type="GO" id="GO:0004620">
    <property type="term" value="F:phospholipase activity"/>
    <property type="evidence" value="ECO:0007669"/>
    <property type="project" value="TreeGrafter"/>
</dbReference>
<evidence type="ECO:0000259" key="4">
    <source>
        <dbReference type="PROSITE" id="PS51635"/>
    </source>
</evidence>
<keyword evidence="3" id="KW-0442">Lipid degradation</keyword>
<feature type="active site" description="Nucleophile" evidence="3">
    <location>
        <position position="53"/>
    </location>
</feature>
<keyword evidence="2 3" id="KW-0443">Lipid metabolism</keyword>
<evidence type="ECO:0000256" key="3">
    <source>
        <dbReference type="PROSITE-ProRule" id="PRU01161"/>
    </source>
</evidence>